<comment type="subcellular location">
    <subcellularLocation>
        <location evidence="8">Cell membrane</location>
        <topology evidence="8">Multi-pass membrane protein</topology>
    </subcellularLocation>
    <subcellularLocation>
        <location evidence="1">Endomembrane system</location>
        <topology evidence="1">Multi-pass membrane protein</topology>
    </subcellularLocation>
</comment>
<dbReference type="PIRSF" id="PIRSF006102">
    <property type="entry name" value="NQR_DE"/>
    <property type="match status" value="1"/>
</dbReference>
<dbReference type="NCBIfam" id="TIGR01948">
    <property type="entry name" value="rnfE"/>
    <property type="match status" value="1"/>
</dbReference>
<dbReference type="EMBL" id="JACKWY010000005">
    <property type="protein sequence ID" value="MBB6715211.1"/>
    <property type="molecule type" value="Genomic_DNA"/>
</dbReference>
<dbReference type="GO" id="GO:0005886">
    <property type="term" value="C:plasma membrane"/>
    <property type="evidence" value="ECO:0007669"/>
    <property type="project" value="UniProtKB-SubCell"/>
</dbReference>
<gene>
    <name evidence="8" type="primary">rnfE</name>
    <name evidence="9" type="ORF">H7E68_10770</name>
    <name evidence="10" type="ORF">SAMN04488529_103186</name>
</gene>
<feature type="transmembrane region" description="Helical" evidence="8">
    <location>
        <begin position="71"/>
        <end position="91"/>
    </location>
</feature>
<evidence type="ECO:0000256" key="7">
    <source>
        <dbReference type="ARBA" id="ARBA00023136"/>
    </source>
</evidence>
<keyword evidence="2 8" id="KW-0813">Transport</keyword>
<name>A0A1H0RGI6_9CLOT</name>
<dbReference type="NCBIfam" id="NF009070">
    <property type="entry name" value="PRK12405.1"/>
    <property type="match status" value="1"/>
</dbReference>
<dbReference type="PANTHER" id="PTHR30586:SF0">
    <property type="entry name" value="ION-TRANSLOCATING OXIDOREDUCTASE COMPLEX SUBUNIT E"/>
    <property type="match status" value="1"/>
</dbReference>
<dbReference type="STRING" id="94869.SAMN04488529_103186"/>
<dbReference type="AlphaFoldDB" id="A0A1H0RGI6"/>
<evidence type="ECO:0000256" key="8">
    <source>
        <dbReference type="HAMAP-Rule" id="MF_00478"/>
    </source>
</evidence>
<dbReference type="OrthoDB" id="9790976at2"/>
<reference evidence="10 11" key="1">
    <citation type="submission" date="2016-10" db="EMBL/GenBank/DDBJ databases">
        <authorList>
            <person name="de Groot N.N."/>
        </authorList>
    </citation>
    <scope>NUCLEOTIDE SEQUENCE [LARGE SCALE GENOMIC DNA]</scope>
    <source>
        <strain evidence="10 11">DSM 12272</strain>
    </source>
</reference>
<keyword evidence="4 8" id="KW-1278">Translocase</keyword>
<dbReference type="EMBL" id="FNJM01000003">
    <property type="protein sequence ID" value="SDP28732.1"/>
    <property type="molecule type" value="Genomic_DNA"/>
</dbReference>
<evidence type="ECO:0000313" key="11">
    <source>
        <dbReference type="Proteomes" id="UP000198597"/>
    </source>
</evidence>
<dbReference type="RefSeq" id="WP_089968121.1">
    <property type="nucleotide sequence ID" value="NZ_FNJM01000003.1"/>
</dbReference>
<evidence type="ECO:0000313" key="10">
    <source>
        <dbReference type="EMBL" id="SDP28732.1"/>
    </source>
</evidence>
<evidence type="ECO:0000313" key="9">
    <source>
        <dbReference type="EMBL" id="MBB6715211.1"/>
    </source>
</evidence>
<accession>A0A1H0RGI6</accession>
<evidence type="ECO:0000256" key="1">
    <source>
        <dbReference type="ARBA" id="ARBA00004127"/>
    </source>
</evidence>
<dbReference type="Proteomes" id="UP000198597">
    <property type="component" value="Unassembled WGS sequence"/>
</dbReference>
<dbReference type="Proteomes" id="UP000585258">
    <property type="component" value="Unassembled WGS sequence"/>
</dbReference>
<dbReference type="InterPro" id="IPR003667">
    <property type="entry name" value="NqrDE/RnfAE"/>
</dbReference>
<feature type="transmembrane region" description="Helical" evidence="8">
    <location>
        <begin position="169"/>
        <end position="190"/>
    </location>
</feature>
<keyword evidence="5 8" id="KW-0249">Electron transport</keyword>
<reference evidence="9 12" key="2">
    <citation type="submission" date="2020-08" db="EMBL/GenBank/DDBJ databases">
        <title>Clostridia isolated from Swiss meat.</title>
        <authorList>
            <person name="Wambui J."/>
            <person name="Stevens M.J.A."/>
            <person name="Stephan R."/>
        </authorList>
    </citation>
    <scope>NUCLEOTIDE SEQUENCE [LARGE SCALE GENOMIC DNA]</scope>
    <source>
        <strain evidence="9 12">CM001</strain>
    </source>
</reference>
<evidence type="ECO:0000256" key="5">
    <source>
        <dbReference type="ARBA" id="ARBA00022982"/>
    </source>
</evidence>
<dbReference type="PANTHER" id="PTHR30586">
    <property type="entry name" value="ELECTRON TRANSPORT COMPLEX PROTEIN RNFE"/>
    <property type="match status" value="1"/>
</dbReference>
<evidence type="ECO:0000256" key="2">
    <source>
        <dbReference type="ARBA" id="ARBA00022448"/>
    </source>
</evidence>
<dbReference type="HAMAP" id="MF_00478">
    <property type="entry name" value="RsxE_RnfE"/>
    <property type="match status" value="1"/>
</dbReference>
<protein>
    <recommendedName>
        <fullName evidence="8">Ion-translocating oxidoreductase complex subunit E</fullName>
        <ecNumber evidence="8">7.-.-.-</ecNumber>
    </recommendedName>
    <alternativeName>
        <fullName evidence="8">Rnf electron transport complex subunit E</fullName>
    </alternativeName>
</protein>
<keyword evidence="11" id="KW-1185">Reference proteome</keyword>
<evidence type="ECO:0000313" key="12">
    <source>
        <dbReference type="Proteomes" id="UP000585258"/>
    </source>
</evidence>
<proteinExistence type="inferred from homology"/>
<feature type="transmembrane region" description="Helical" evidence="8">
    <location>
        <begin position="97"/>
        <end position="115"/>
    </location>
</feature>
<feature type="transmembrane region" description="Helical" evidence="8">
    <location>
        <begin position="127"/>
        <end position="149"/>
    </location>
</feature>
<evidence type="ECO:0000256" key="6">
    <source>
        <dbReference type="ARBA" id="ARBA00022989"/>
    </source>
</evidence>
<comment type="function">
    <text evidence="8">Part of a membrane-bound complex that couples electron transfer with translocation of ions across the membrane.</text>
</comment>
<keyword evidence="6 8" id="KW-1133">Transmembrane helix</keyword>
<dbReference type="InterPro" id="IPR010968">
    <property type="entry name" value="RnfE"/>
</dbReference>
<keyword evidence="8" id="KW-1003">Cell membrane</keyword>
<dbReference type="GO" id="GO:0022900">
    <property type="term" value="P:electron transport chain"/>
    <property type="evidence" value="ECO:0007669"/>
    <property type="project" value="UniProtKB-UniRule"/>
</dbReference>
<comment type="subunit">
    <text evidence="8">The complex is composed of six subunits: RnfA, RnfB, RnfC, RnfD, RnfE and RnfG.</text>
</comment>
<dbReference type="EC" id="7.-.-.-" evidence="8"/>
<keyword evidence="7 8" id="KW-0472">Membrane</keyword>
<feature type="transmembrane region" description="Helical" evidence="8">
    <location>
        <begin position="38"/>
        <end position="59"/>
    </location>
</feature>
<sequence length="239" mass="25613">MNKLIERIKNGVVTENPIFVQVLAMCPTLAVTTNAKNALGMGLAATIVLIFSNMIISALRKFIPDQIRIPAYIVIIASFVTIIEMLMNGYVPSLYKSLGIFIPLIVVNCVILGRAEAYASKNSVLPSIFDGIGMGLGFTVALVVIGTFREILGAGTILGFQAMPLGYKPISIMILAPGAFFTMGGLMALLNYINIKKAEKTGEAPKRLEHNCGSCSGCGTSECSVEESNEKTTIEIKKN</sequence>
<dbReference type="GO" id="GO:0012505">
    <property type="term" value="C:endomembrane system"/>
    <property type="evidence" value="ECO:0007669"/>
    <property type="project" value="UniProtKB-SubCell"/>
</dbReference>
<evidence type="ECO:0000256" key="4">
    <source>
        <dbReference type="ARBA" id="ARBA00022967"/>
    </source>
</evidence>
<comment type="similarity">
    <text evidence="8">Belongs to the NqrDE/RnfAE family.</text>
</comment>
<evidence type="ECO:0000256" key="3">
    <source>
        <dbReference type="ARBA" id="ARBA00022692"/>
    </source>
</evidence>
<feature type="transmembrane region" description="Helical" evidence="8">
    <location>
        <begin position="12"/>
        <end position="32"/>
    </location>
</feature>
<organism evidence="10 11">
    <name type="scientific">Clostridium gasigenes</name>
    <dbReference type="NCBI Taxonomy" id="94869"/>
    <lineage>
        <taxon>Bacteria</taxon>
        <taxon>Bacillati</taxon>
        <taxon>Bacillota</taxon>
        <taxon>Clostridia</taxon>
        <taxon>Eubacteriales</taxon>
        <taxon>Clostridiaceae</taxon>
        <taxon>Clostridium</taxon>
    </lineage>
</organism>
<keyword evidence="3 8" id="KW-0812">Transmembrane</keyword>
<dbReference type="Pfam" id="PF02508">
    <property type="entry name" value="Rnf-Nqr"/>
    <property type="match status" value="1"/>
</dbReference>